<dbReference type="GO" id="GO:0003677">
    <property type="term" value="F:DNA binding"/>
    <property type="evidence" value="ECO:0007669"/>
    <property type="project" value="UniProtKB-KW"/>
</dbReference>
<evidence type="ECO:0000256" key="4">
    <source>
        <dbReference type="ARBA" id="ARBA00023125"/>
    </source>
</evidence>
<feature type="domain" description="Xylanolytic transcriptional activator regulatory" evidence="8">
    <location>
        <begin position="202"/>
        <end position="437"/>
    </location>
</feature>
<dbReference type="InterPro" id="IPR051615">
    <property type="entry name" value="Transcr_Regulatory_Elem"/>
</dbReference>
<feature type="region of interest" description="Disordered" evidence="7">
    <location>
        <begin position="1"/>
        <end position="26"/>
    </location>
</feature>
<keyword evidence="10" id="KW-1185">Reference proteome</keyword>
<keyword evidence="3" id="KW-0805">Transcription regulation</keyword>
<evidence type="ECO:0000256" key="3">
    <source>
        <dbReference type="ARBA" id="ARBA00023015"/>
    </source>
</evidence>
<organism evidence="9 10">
    <name type="scientific">Favolaschia claudopus</name>
    <dbReference type="NCBI Taxonomy" id="2862362"/>
    <lineage>
        <taxon>Eukaryota</taxon>
        <taxon>Fungi</taxon>
        <taxon>Dikarya</taxon>
        <taxon>Basidiomycota</taxon>
        <taxon>Agaricomycotina</taxon>
        <taxon>Agaricomycetes</taxon>
        <taxon>Agaricomycetidae</taxon>
        <taxon>Agaricales</taxon>
        <taxon>Marasmiineae</taxon>
        <taxon>Mycenaceae</taxon>
        <taxon>Favolaschia</taxon>
    </lineage>
</organism>
<dbReference type="InterPro" id="IPR007219">
    <property type="entry name" value="XnlR_reg_dom"/>
</dbReference>
<keyword evidence="4" id="KW-0238">DNA-binding</keyword>
<feature type="compositionally biased region" description="Basic and acidic residues" evidence="7">
    <location>
        <begin position="14"/>
        <end position="26"/>
    </location>
</feature>
<sequence>MPKDSETSQAGRTRGRDVNPRRPRTEAHFEALKKRAEAQQSYIERLEKMLAKCVCQHIDKHPQTLPTRLVEHYANEELGSTTDPETPSSDEDITRELTVPIQRLKLDDSIGNLVLHGVPTSPFRFRAKVAGEASNLAEVVAGSDATYILQLDGVNVSQPEIEWSRHLPSEVILNRREHDKSLHRSFSFYTMFALRVVPSLFLRDMYRALSVSRLEKPVKTSHYSPMLHNALLSMAMLFSDNPTLRDRKTRQRFVDTAKALANEEYPKPDISLVQALAFLASFYADCGERIQSEMFAVQSSRLSVTLGLGMDATSWVKAGLISEEERAERNRAHWTIFCLDVTWALYFGRDVPGMHQRDVSSPPVDAEMDQTLWHHPSGKIVPQPNNDTLIFAQSSALLVIACKIVNVANALSPTGTMDTVQIEDQVTKVDLQLNNWKGQLPPQLDITLANRARSTPHRLMLHIVYWWCLIVLHRPFFGPRPQHIPQGDPAVDHVKLCTRAADHILDLVESWRGLYSLRMVPPTLVQIVFHAATISLLRALQATGSPRIAYGGLDAALAQVELCTRYLDEMRVTWNCASIVMNTLLAIVDNKLRPVIARRLARKGELTLPKYFGARDQRLRGPEPSTSVLPPLEPSASPAPISVASQWNLPGFPDLYQSLDALGQTQNLTIESTDGVGFDDANMTALLPSYDFLGSASEFWPIFANGEAPAEFPQNFL</sequence>
<dbReference type="Pfam" id="PF04082">
    <property type="entry name" value="Fungal_trans"/>
    <property type="match status" value="1"/>
</dbReference>
<dbReference type="PANTHER" id="PTHR31313">
    <property type="entry name" value="TY1 ENHANCER ACTIVATOR"/>
    <property type="match status" value="1"/>
</dbReference>
<dbReference type="GO" id="GO:0006351">
    <property type="term" value="P:DNA-templated transcription"/>
    <property type="evidence" value="ECO:0007669"/>
    <property type="project" value="InterPro"/>
</dbReference>
<name>A0AAW0CWV2_9AGAR</name>
<evidence type="ECO:0000256" key="5">
    <source>
        <dbReference type="ARBA" id="ARBA00023163"/>
    </source>
</evidence>
<reference evidence="9 10" key="1">
    <citation type="journal article" date="2024" name="J Genomics">
        <title>Draft genome sequencing and assembly of Favolaschia claudopus CIRM-BRFM 2984 isolated from oak limbs.</title>
        <authorList>
            <person name="Navarro D."/>
            <person name="Drula E."/>
            <person name="Chaduli D."/>
            <person name="Cazenave R."/>
            <person name="Ahrendt S."/>
            <person name="Wang J."/>
            <person name="Lipzen A."/>
            <person name="Daum C."/>
            <person name="Barry K."/>
            <person name="Grigoriev I.V."/>
            <person name="Favel A."/>
            <person name="Rosso M.N."/>
            <person name="Martin F."/>
        </authorList>
    </citation>
    <scope>NUCLEOTIDE SEQUENCE [LARGE SCALE GENOMIC DNA]</scope>
    <source>
        <strain evidence="9 10">CIRM-BRFM 2984</strain>
    </source>
</reference>
<evidence type="ECO:0000256" key="1">
    <source>
        <dbReference type="ARBA" id="ARBA00022723"/>
    </source>
</evidence>
<dbReference type="Proteomes" id="UP001362999">
    <property type="component" value="Unassembled WGS sequence"/>
</dbReference>
<evidence type="ECO:0000313" key="10">
    <source>
        <dbReference type="Proteomes" id="UP001362999"/>
    </source>
</evidence>
<protein>
    <submittedName>
        <fullName evidence="9">Zn(2)-C6 fungal-type domain-containing protein</fullName>
    </submittedName>
</protein>
<gene>
    <name evidence="9" type="ORF">R3P38DRAFT_3179037</name>
</gene>
<keyword evidence="5" id="KW-0804">Transcription</keyword>
<evidence type="ECO:0000313" key="9">
    <source>
        <dbReference type="EMBL" id="KAK7042485.1"/>
    </source>
</evidence>
<keyword evidence="2" id="KW-0862">Zinc</keyword>
<evidence type="ECO:0000256" key="7">
    <source>
        <dbReference type="SAM" id="MobiDB-lite"/>
    </source>
</evidence>
<proteinExistence type="predicted"/>
<keyword evidence="1" id="KW-0479">Metal-binding</keyword>
<keyword evidence="6" id="KW-0539">Nucleus</keyword>
<evidence type="ECO:0000256" key="2">
    <source>
        <dbReference type="ARBA" id="ARBA00022833"/>
    </source>
</evidence>
<evidence type="ECO:0000259" key="8">
    <source>
        <dbReference type="Pfam" id="PF04082"/>
    </source>
</evidence>
<comment type="caution">
    <text evidence="9">The sequence shown here is derived from an EMBL/GenBank/DDBJ whole genome shotgun (WGS) entry which is preliminary data.</text>
</comment>
<evidence type="ECO:0000256" key="6">
    <source>
        <dbReference type="ARBA" id="ARBA00023242"/>
    </source>
</evidence>
<dbReference type="AlphaFoldDB" id="A0AAW0CWV2"/>
<dbReference type="PANTHER" id="PTHR31313:SF81">
    <property type="entry name" value="TY1 ENHANCER ACTIVATOR"/>
    <property type="match status" value="1"/>
</dbReference>
<accession>A0AAW0CWV2</accession>
<dbReference type="EMBL" id="JAWWNJ010000013">
    <property type="protein sequence ID" value="KAK7042485.1"/>
    <property type="molecule type" value="Genomic_DNA"/>
</dbReference>
<dbReference type="CDD" id="cd12148">
    <property type="entry name" value="fungal_TF_MHR"/>
    <property type="match status" value="1"/>
</dbReference>
<dbReference type="GO" id="GO:0008270">
    <property type="term" value="F:zinc ion binding"/>
    <property type="evidence" value="ECO:0007669"/>
    <property type="project" value="InterPro"/>
</dbReference>